<feature type="compositionally biased region" description="Low complexity" evidence="1">
    <location>
        <begin position="653"/>
        <end position="663"/>
    </location>
</feature>
<feature type="region of interest" description="Disordered" evidence="1">
    <location>
        <begin position="309"/>
        <end position="616"/>
    </location>
</feature>
<feature type="compositionally biased region" description="Pro residues" evidence="1">
    <location>
        <begin position="229"/>
        <end position="246"/>
    </location>
</feature>
<evidence type="ECO:0000313" key="2">
    <source>
        <dbReference type="EMBL" id="TFY56438.1"/>
    </source>
</evidence>
<feature type="compositionally biased region" description="Pro residues" evidence="1">
    <location>
        <begin position="604"/>
        <end position="613"/>
    </location>
</feature>
<proteinExistence type="predicted"/>
<feature type="compositionally biased region" description="Pro residues" evidence="1">
    <location>
        <begin position="137"/>
        <end position="169"/>
    </location>
</feature>
<feature type="compositionally biased region" description="Low complexity" evidence="1">
    <location>
        <begin position="351"/>
        <end position="362"/>
    </location>
</feature>
<protein>
    <submittedName>
        <fullName evidence="2">Uncharacterized protein</fullName>
    </submittedName>
</protein>
<feature type="compositionally biased region" description="Polar residues" evidence="1">
    <location>
        <begin position="664"/>
        <end position="682"/>
    </location>
</feature>
<accession>A0A4Y9Y3D5</accession>
<comment type="caution">
    <text evidence="2">The sequence shown here is derived from an EMBL/GenBank/DDBJ whole genome shotgun (WGS) entry which is preliminary data.</text>
</comment>
<reference evidence="2 3" key="1">
    <citation type="submission" date="2019-02" db="EMBL/GenBank/DDBJ databases">
        <title>Genome sequencing of the rare red list fungi Dentipellis fragilis.</title>
        <authorList>
            <person name="Buettner E."/>
            <person name="Kellner H."/>
        </authorList>
    </citation>
    <scope>NUCLEOTIDE SEQUENCE [LARGE SCALE GENOMIC DNA]</scope>
    <source>
        <strain evidence="2 3">DSM 105465</strain>
    </source>
</reference>
<dbReference type="Proteomes" id="UP000298327">
    <property type="component" value="Unassembled WGS sequence"/>
</dbReference>
<feature type="compositionally biased region" description="Polar residues" evidence="1">
    <location>
        <begin position="533"/>
        <end position="547"/>
    </location>
</feature>
<dbReference type="OrthoDB" id="5396806at2759"/>
<dbReference type="AlphaFoldDB" id="A0A4Y9Y3D5"/>
<gene>
    <name evidence="2" type="ORF">EVG20_g8922</name>
</gene>
<feature type="compositionally biased region" description="Low complexity" evidence="1">
    <location>
        <begin position="573"/>
        <end position="603"/>
    </location>
</feature>
<feature type="region of interest" description="Disordered" evidence="1">
    <location>
        <begin position="861"/>
        <end position="883"/>
    </location>
</feature>
<organism evidence="2 3">
    <name type="scientific">Dentipellis fragilis</name>
    <dbReference type="NCBI Taxonomy" id="205917"/>
    <lineage>
        <taxon>Eukaryota</taxon>
        <taxon>Fungi</taxon>
        <taxon>Dikarya</taxon>
        <taxon>Basidiomycota</taxon>
        <taxon>Agaricomycotina</taxon>
        <taxon>Agaricomycetes</taxon>
        <taxon>Russulales</taxon>
        <taxon>Hericiaceae</taxon>
        <taxon>Dentipellis</taxon>
    </lineage>
</organism>
<feature type="compositionally biased region" description="Low complexity" evidence="1">
    <location>
        <begin position="447"/>
        <end position="464"/>
    </location>
</feature>
<feature type="region of interest" description="Disordered" evidence="1">
    <location>
        <begin position="48"/>
        <end position="294"/>
    </location>
</feature>
<keyword evidence="3" id="KW-1185">Reference proteome</keyword>
<evidence type="ECO:0000256" key="1">
    <source>
        <dbReference type="SAM" id="MobiDB-lite"/>
    </source>
</evidence>
<sequence>MQCQPGERRSDDALCTSCAISRFHVQGPHRSERFWRRTYLEYRGWGSGWGEAPKTDGEAAHVETNGWGTPSHTDSQTAASATPSAWGGTSAWGTDTTVNGSTTPSVKSQPIAQPKPSKTPATSKMSWAQIARASEKPVPPPQPAPQPAPPAPAPVSAPAPAREPTPPAPEPEHVSEQQGWEEPTTAQPPSWDDEPQSKPSITATEPWATSAEAQPVEETKPAAEEPAAPAEPEPVAAPAPAAPSQPQPTKEQEALPESIPKPFAAVPAVQLRPSSAAHRHSARFKTTDSPVILPSHFGTGVEKIGMQFGSLSLGGDDVVDTKSNEPAPAKEQALPAESPVAPEPQQPVQLPSAPVQPQAQEPVPAPSTSPSIQNSLNTAPSFISQGIPQQAQPPVSQHIPTSISQPSIQTQVPPHQAPPASSSISPFPHQTQQQQAVSPPSLAGHHQPLQAQTAQSQSQLPTSQHHQYAQHGLPTHLDPQSQVQHSPHLAQAAQPQSAHSSYFRQPEAPYFHAATPPAGQAQESPADYGYGDNQRNLYDSYGQQTGFGNRGVLDDVKGLPGLQQQASASAGLPPNSAQASQQHPQSAQGNAQPQPAGNQGPQQGYPPPMPYYNPYPQNQYYGSPYNYAYGVPQPFVKYPTMFQPGPPGPGSAPSPAAKQGPSAVNPQTNPYSQGLYGQQHPSASYDDISYHPQHGHGQSVSGNLPANEYSKQLYGGHAAQGMQGFMNLGPSSGPNSGAPIGQRAGGASPENAYKPYAPGVKDVGTGVGVGVGQGGVNQPQGRAGVQQPQHGQSGFYGGARFNSGAGACRRDSSLSSTSRRRRVLRPTLGTPRMARMEASTRTSRVASRVATGSKGIVLTLGRRVPHSSPPSLPLHHRTRTPLT</sequence>
<dbReference type="STRING" id="205917.A0A4Y9Y3D5"/>
<feature type="region of interest" description="Disordered" evidence="1">
    <location>
        <begin position="806"/>
        <end position="827"/>
    </location>
</feature>
<feature type="compositionally biased region" description="Basic residues" evidence="1">
    <location>
        <begin position="874"/>
        <end position="883"/>
    </location>
</feature>
<dbReference type="EMBL" id="SEOQ01000828">
    <property type="protein sequence ID" value="TFY56438.1"/>
    <property type="molecule type" value="Genomic_DNA"/>
</dbReference>
<evidence type="ECO:0000313" key="3">
    <source>
        <dbReference type="Proteomes" id="UP000298327"/>
    </source>
</evidence>
<feature type="compositionally biased region" description="Polar residues" evidence="1">
    <location>
        <begin position="91"/>
        <end position="111"/>
    </location>
</feature>
<feature type="compositionally biased region" description="Polar residues" evidence="1">
    <location>
        <begin position="66"/>
        <end position="83"/>
    </location>
</feature>
<name>A0A4Y9Y3D5_9AGAM</name>
<feature type="compositionally biased region" description="Polar residues" evidence="1">
    <location>
        <begin position="368"/>
        <end position="412"/>
    </location>
</feature>
<feature type="compositionally biased region" description="Low complexity" evidence="1">
    <location>
        <begin position="484"/>
        <end position="501"/>
    </location>
</feature>
<feature type="compositionally biased region" description="Low complexity" evidence="1">
    <location>
        <begin position="418"/>
        <end position="429"/>
    </location>
</feature>
<feature type="region of interest" description="Disordered" evidence="1">
    <location>
        <begin position="641"/>
        <end position="707"/>
    </location>
</feature>